<proteinExistence type="predicted"/>
<evidence type="ECO:0000313" key="2">
    <source>
        <dbReference type="Proteomes" id="UP000438429"/>
    </source>
</evidence>
<dbReference type="EMBL" id="VEVO01000015">
    <property type="protein sequence ID" value="KAF0030536.1"/>
    <property type="molecule type" value="Genomic_DNA"/>
</dbReference>
<sequence>MIHVSPNLKQLLNFKKLKKKSYFENRSEMLSKEQQQPMDSQVRETQTKCRPSVHALLFHYGIYMDLHLHLQQHLSDLITPCKPSHNLQTPVTRLSPRRNQPVRNVFLSSSVPA</sequence>
<accession>A0A6A4S5P3</accession>
<name>A0A6A4S5P3_SCOMX</name>
<protein>
    <submittedName>
        <fullName evidence="1">Uncharacterized protein</fullName>
    </submittedName>
</protein>
<organism evidence="1 2">
    <name type="scientific">Scophthalmus maximus</name>
    <name type="common">Turbot</name>
    <name type="synonym">Psetta maxima</name>
    <dbReference type="NCBI Taxonomy" id="52904"/>
    <lineage>
        <taxon>Eukaryota</taxon>
        <taxon>Metazoa</taxon>
        <taxon>Chordata</taxon>
        <taxon>Craniata</taxon>
        <taxon>Vertebrata</taxon>
        <taxon>Euteleostomi</taxon>
        <taxon>Actinopterygii</taxon>
        <taxon>Neopterygii</taxon>
        <taxon>Teleostei</taxon>
        <taxon>Neoteleostei</taxon>
        <taxon>Acanthomorphata</taxon>
        <taxon>Carangaria</taxon>
        <taxon>Pleuronectiformes</taxon>
        <taxon>Pleuronectoidei</taxon>
        <taxon>Scophthalmidae</taxon>
        <taxon>Scophthalmus</taxon>
    </lineage>
</organism>
<reference evidence="1 2" key="1">
    <citation type="submission" date="2019-06" db="EMBL/GenBank/DDBJ databases">
        <title>Draft genomes of female and male turbot (Scophthalmus maximus).</title>
        <authorList>
            <person name="Xu H."/>
            <person name="Xu X.-W."/>
            <person name="Shao C."/>
            <person name="Chen S."/>
        </authorList>
    </citation>
    <scope>NUCLEOTIDE SEQUENCE [LARGE SCALE GENOMIC DNA]</scope>
    <source>
        <strain evidence="1">Ysfricsl-2016a</strain>
        <tissue evidence="1">Blood</tissue>
    </source>
</reference>
<gene>
    <name evidence="1" type="ORF">F2P81_017267</name>
</gene>
<comment type="caution">
    <text evidence="1">The sequence shown here is derived from an EMBL/GenBank/DDBJ whole genome shotgun (WGS) entry which is preliminary data.</text>
</comment>
<dbReference type="AlphaFoldDB" id="A0A6A4S5P3"/>
<dbReference type="Proteomes" id="UP000438429">
    <property type="component" value="Unassembled WGS sequence"/>
</dbReference>
<evidence type="ECO:0000313" key="1">
    <source>
        <dbReference type="EMBL" id="KAF0030536.1"/>
    </source>
</evidence>